<accession>A0AAN6P520</accession>
<reference evidence="2" key="2">
    <citation type="submission" date="2023-06" db="EMBL/GenBank/DDBJ databases">
        <authorList>
            <consortium name="Lawrence Berkeley National Laboratory"/>
            <person name="Mondo S.J."/>
            <person name="Hensen N."/>
            <person name="Bonometti L."/>
            <person name="Westerberg I."/>
            <person name="Brannstrom I.O."/>
            <person name="Guillou S."/>
            <person name="Cros-Aarteil S."/>
            <person name="Calhoun S."/>
            <person name="Haridas S."/>
            <person name="Kuo A."/>
            <person name="Pangilinan J."/>
            <person name="Riley R."/>
            <person name="Labutti K."/>
            <person name="Andreopoulos B."/>
            <person name="Lipzen A."/>
            <person name="Chen C."/>
            <person name="Yanf M."/>
            <person name="Daum C."/>
            <person name="Ng V."/>
            <person name="Clum A."/>
            <person name="Steindorff A."/>
            <person name="Ohm R."/>
            <person name="Martin F."/>
            <person name="Silar P."/>
            <person name="Natvig D."/>
            <person name="Lalanne C."/>
            <person name="Gautier V."/>
            <person name="Ament-Velasquez S.L."/>
            <person name="Kruys A."/>
            <person name="Hutchinson M.I."/>
            <person name="Powell A.J."/>
            <person name="Barry K."/>
            <person name="Miller A.N."/>
            <person name="Grigoriev I.V."/>
            <person name="Debuchy R."/>
            <person name="Gladieux P."/>
            <person name="Thoren M.H."/>
            <person name="Johannesson H."/>
        </authorList>
    </citation>
    <scope>NUCLEOTIDE SEQUENCE</scope>
    <source>
        <strain evidence="2">CBS 626.80</strain>
    </source>
</reference>
<dbReference type="EMBL" id="MU859062">
    <property type="protein sequence ID" value="KAK3956861.1"/>
    <property type="molecule type" value="Genomic_DNA"/>
</dbReference>
<dbReference type="Proteomes" id="UP001303222">
    <property type="component" value="Unassembled WGS sequence"/>
</dbReference>
<keyword evidence="1" id="KW-0175">Coiled coil</keyword>
<evidence type="ECO:0000313" key="3">
    <source>
        <dbReference type="Proteomes" id="UP001303222"/>
    </source>
</evidence>
<keyword evidence="3" id="KW-1185">Reference proteome</keyword>
<dbReference type="AlphaFoldDB" id="A0AAN6P520"/>
<organism evidence="2 3">
    <name type="scientific">Pseudoneurospora amorphoporcata</name>
    <dbReference type="NCBI Taxonomy" id="241081"/>
    <lineage>
        <taxon>Eukaryota</taxon>
        <taxon>Fungi</taxon>
        <taxon>Dikarya</taxon>
        <taxon>Ascomycota</taxon>
        <taxon>Pezizomycotina</taxon>
        <taxon>Sordariomycetes</taxon>
        <taxon>Sordariomycetidae</taxon>
        <taxon>Sordariales</taxon>
        <taxon>Sordariaceae</taxon>
        <taxon>Pseudoneurospora</taxon>
    </lineage>
</organism>
<sequence length="413" mass="44662">MDPSVILALFNATNPGLLQIDPAVYAALLGVSQSLLAVQSTPGGILATPEQDVNVTSLQNKLNTAGAQLREVQDSLHPIVSQCGKDVIDKLEKAMTRLYKLAVFIRGDYDDREPDTTQRDELLKQAVQAFKEVEDCAEAGLNKVSRLHSQVVEIENMVIIPAKQDVALLLQNNENEVKNLNDQVQNAEASVKTLENSVWQQSQAVSTLHSKISSTRDAKLASDITFTIFTLGIGNAINGGPLDPFNLQGDLDEANRLLADAQSKYDTATNDLNNLRTKRMALDTRLSAARQTAALIPGVSTLAGTTNTNCIMLQRQFGPLKEASAQLLISVGKIQSDATVTQALAYSKKEFAVGLLEICKDSLMDQALLDEAALVKDEVMNEYGGAIPEEVQEMAAETSERMSLVVAVPSIRA</sequence>
<reference evidence="2" key="1">
    <citation type="journal article" date="2023" name="Mol. Phylogenet. Evol.">
        <title>Genome-scale phylogeny and comparative genomics of the fungal order Sordariales.</title>
        <authorList>
            <person name="Hensen N."/>
            <person name="Bonometti L."/>
            <person name="Westerberg I."/>
            <person name="Brannstrom I.O."/>
            <person name="Guillou S."/>
            <person name="Cros-Aarteil S."/>
            <person name="Calhoun S."/>
            <person name="Haridas S."/>
            <person name="Kuo A."/>
            <person name="Mondo S."/>
            <person name="Pangilinan J."/>
            <person name="Riley R."/>
            <person name="LaButti K."/>
            <person name="Andreopoulos B."/>
            <person name="Lipzen A."/>
            <person name="Chen C."/>
            <person name="Yan M."/>
            <person name="Daum C."/>
            <person name="Ng V."/>
            <person name="Clum A."/>
            <person name="Steindorff A."/>
            <person name="Ohm R.A."/>
            <person name="Martin F."/>
            <person name="Silar P."/>
            <person name="Natvig D.O."/>
            <person name="Lalanne C."/>
            <person name="Gautier V."/>
            <person name="Ament-Velasquez S.L."/>
            <person name="Kruys A."/>
            <person name="Hutchinson M.I."/>
            <person name="Powell A.J."/>
            <person name="Barry K."/>
            <person name="Miller A.N."/>
            <person name="Grigoriev I.V."/>
            <person name="Debuchy R."/>
            <person name="Gladieux P."/>
            <person name="Hiltunen Thoren M."/>
            <person name="Johannesson H."/>
        </authorList>
    </citation>
    <scope>NUCLEOTIDE SEQUENCE</scope>
    <source>
        <strain evidence="2">CBS 626.80</strain>
    </source>
</reference>
<name>A0AAN6P520_9PEZI</name>
<evidence type="ECO:0000256" key="1">
    <source>
        <dbReference type="SAM" id="Coils"/>
    </source>
</evidence>
<feature type="coiled-coil region" evidence="1">
    <location>
        <begin position="251"/>
        <end position="292"/>
    </location>
</feature>
<gene>
    <name evidence="2" type="ORF">QBC32DRAFT_201877</name>
</gene>
<comment type="caution">
    <text evidence="2">The sequence shown here is derived from an EMBL/GenBank/DDBJ whole genome shotgun (WGS) entry which is preliminary data.</text>
</comment>
<evidence type="ECO:0000313" key="2">
    <source>
        <dbReference type="EMBL" id="KAK3956861.1"/>
    </source>
</evidence>
<proteinExistence type="predicted"/>
<protein>
    <submittedName>
        <fullName evidence="2">Uncharacterized protein</fullName>
    </submittedName>
</protein>
<feature type="coiled-coil region" evidence="1">
    <location>
        <begin position="163"/>
        <end position="197"/>
    </location>
</feature>